<feature type="binding site" evidence="5">
    <location>
        <position position="232"/>
    </location>
    <ligand>
        <name>a divalent metal cation</name>
        <dbReference type="ChEBI" id="CHEBI:60240"/>
        <label>1</label>
    </ligand>
</feature>
<dbReference type="PANTHER" id="PTHR13799:SF14">
    <property type="entry name" value="GTP CYCLOHYDROLASE 1 TYPE 2 HOMOLOG"/>
    <property type="match status" value="1"/>
</dbReference>
<dbReference type="OrthoDB" id="9792792at2"/>
<keyword evidence="4 5" id="KW-0479">Metal-binding</keyword>
<comment type="subunit">
    <text evidence="2">Homohexamer.</text>
</comment>
<evidence type="ECO:0000256" key="5">
    <source>
        <dbReference type="PIRSR" id="PIRSR602678-1"/>
    </source>
</evidence>
<evidence type="ECO:0000313" key="6">
    <source>
        <dbReference type="EMBL" id="KRM62498.1"/>
    </source>
</evidence>
<dbReference type="Gene3D" id="3.40.1390.30">
    <property type="entry name" value="NIF3 (NGG1p interacting factor 3)-like"/>
    <property type="match status" value="2"/>
</dbReference>
<reference evidence="6 7" key="1">
    <citation type="journal article" date="2015" name="Genome Announc.">
        <title>Expanding the biotechnology potential of lactobacilli through comparative genomics of 213 strains and associated genera.</title>
        <authorList>
            <person name="Sun Z."/>
            <person name="Harris H.M."/>
            <person name="McCann A."/>
            <person name="Guo C."/>
            <person name="Argimon S."/>
            <person name="Zhang W."/>
            <person name="Yang X."/>
            <person name="Jeffery I.B."/>
            <person name="Cooney J.C."/>
            <person name="Kagawa T.F."/>
            <person name="Liu W."/>
            <person name="Song Y."/>
            <person name="Salvetti E."/>
            <person name="Wrobel A."/>
            <person name="Rasinkangas P."/>
            <person name="Parkhill J."/>
            <person name="Rea M.C."/>
            <person name="O'Sullivan O."/>
            <person name="Ritari J."/>
            <person name="Douillard F.P."/>
            <person name="Paul Ross R."/>
            <person name="Yang R."/>
            <person name="Briner A.E."/>
            <person name="Felis G.E."/>
            <person name="de Vos W.M."/>
            <person name="Barrangou R."/>
            <person name="Klaenhammer T.R."/>
            <person name="Caufield P.W."/>
            <person name="Cui Y."/>
            <person name="Zhang H."/>
            <person name="O'Toole P.W."/>
        </authorList>
    </citation>
    <scope>NUCLEOTIDE SEQUENCE [LARGE SCALE GENOMIC DNA]</scope>
    <source>
        <strain evidence="6 7">DSM 20634</strain>
    </source>
</reference>
<dbReference type="FunFam" id="3.40.1390.30:FF:000001">
    <property type="entry name" value="GTP cyclohydrolase 1 type 2"/>
    <property type="match status" value="1"/>
</dbReference>
<name>A0A0R2A7T2_9LACO</name>
<dbReference type="PANTHER" id="PTHR13799">
    <property type="entry name" value="NGG1 INTERACTING FACTOR 3"/>
    <property type="match status" value="1"/>
</dbReference>
<feature type="binding site" evidence="5">
    <location>
        <position position="65"/>
    </location>
    <ligand>
        <name>a divalent metal cation</name>
        <dbReference type="ChEBI" id="CHEBI:60240"/>
        <label>1</label>
    </ligand>
</feature>
<feature type="binding site" evidence="5">
    <location>
        <position position="64"/>
    </location>
    <ligand>
        <name>a divalent metal cation</name>
        <dbReference type="ChEBI" id="CHEBI:60240"/>
        <label>2</label>
    </ligand>
</feature>
<dbReference type="NCBIfam" id="TIGR00486">
    <property type="entry name" value="YbgI_SA1388"/>
    <property type="match status" value="1"/>
</dbReference>
<evidence type="ECO:0000313" key="7">
    <source>
        <dbReference type="Proteomes" id="UP000051733"/>
    </source>
</evidence>
<feature type="binding site" evidence="5">
    <location>
        <position position="103"/>
    </location>
    <ligand>
        <name>a divalent metal cation</name>
        <dbReference type="ChEBI" id="CHEBI:60240"/>
        <label>1</label>
    </ligand>
</feature>
<dbReference type="STRING" id="1423813.FC26_GL002072"/>
<dbReference type="InterPro" id="IPR036069">
    <property type="entry name" value="DUF34/NIF3_sf"/>
</dbReference>
<dbReference type="AlphaFoldDB" id="A0A0R2A7T2"/>
<dbReference type="SUPFAM" id="SSF102705">
    <property type="entry name" value="NIF3 (NGG1p interacting factor 3)-like"/>
    <property type="match status" value="1"/>
</dbReference>
<organism evidence="6 7">
    <name type="scientific">Paucilactobacillus vaccinostercus DSM 20634</name>
    <dbReference type="NCBI Taxonomy" id="1423813"/>
    <lineage>
        <taxon>Bacteria</taxon>
        <taxon>Bacillati</taxon>
        <taxon>Bacillota</taxon>
        <taxon>Bacilli</taxon>
        <taxon>Lactobacillales</taxon>
        <taxon>Lactobacillaceae</taxon>
        <taxon>Paucilactobacillus</taxon>
    </lineage>
</organism>
<dbReference type="RefSeq" id="WP_057777192.1">
    <property type="nucleotide sequence ID" value="NZ_AYYY01000005.1"/>
</dbReference>
<evidence type="ECO:0000256" key="2">
    <source>
        <dbReference type="ARBA" id="ARBA00011643"/>
    </source>
</evidence>
<comment type="similarity">
    <text evidence="1">Belongs to the GTP cyclohydrolase I type 2/NIF3 family.</text>
</comment>
<evidence type="ECO:0000256" key="1">
    <source>
        <dbReference type="ARBA" id="ARBA00006964"/>
    </source>
</evidence>
<comment type="caution">
    <text evidence="6">The sequence shown here is derived from an EMBL/GenBank/DDBJ whole genome shotgun (WGS) entry which is preliminary data.</text>
</comment>
<gene>
    <name evidence="6" type="ORF">FC26_GL002072</name>
</gene>
<protein>
    <recommendedName>
        <fullName evidence="3">GTP cyclohydrolase 1 type 2 homolog</fullName>
    </recommendedName>
</protein>
<dbReference type="Proteomes" id="UP000051733">
    <property type="component" value="Unassembled WGS sequence"/>
</dbReference>
<dbReference type="PATRIC" id="fig|1423813.3.peg.2109"/>
<feature type="binding site" evidence="5">
    <location>
        <position position="229"/>
    </location>
    <ligand>
        <name>a divalent metal cation</name>
        <dbReference type="ChEBI" id="CHEBI:60240"/>
        <label>1</label>
    </ligand>
</feature>
<dbReference type="GO" id="GO:0005737">
    <property type="term" value="C:cytoplasm"/>
    <property type="evidence" value="ECO:0007669"/>
    <property type="project" value="TreeGrafter"/>
</dbReference>
<keyword evidence="7" id="KW-1185">Reference proteome</keyword>
<accession>A0A0R2A7T2</accession>
<evidence type="ECO:0000256" key="4">
    <source>
        <dbReference type="ARBA" id="ARBA00022723"/>
    </source>
</evidence>
<dbReference type="GO" id="GO:0046872">
    <property type="term" value="F:metal ion binding"/>
    <property type="evidence" value="ECO:0007669"/>
    <property type="project" value="UniProtKB-KW"/>
</dbReference>
<dbReference type="Pfam" id="PF01784">
    <property type="entry name" value="DUF34_NIF3"/>
    <property type="match status" value="1"/>
</dbReference>
<proteinExistence type="inferred from homology"/>
<sequence length="269" mass="29891">MIGQDLIQRFERFAPPAIAEDGDPIGLQLGDPRREVKTVMTTLDVRPEVVDEAIAYHVDFIFAHHPMVFHAAKNLDLRDPQNAMYAQLIKHDIIVYGAHTNLDNANGGMNDWLAQQLGLQQTIPLLKGGIDPETGLLYGMGRVGNLSQPMDAMTFAQHCKQVFGVRGLRLIQPAHPRMINRVAVLGGSGGQFYLDALKKGADAYVTGDVSYHVGHDMIAHDLVTVDPGHHIECICKSYLQQIFTQWCTENDWAVDIYASQLNTDPFTFV</sequence>
<evidence type="ECO:0000256" key="3">
    <source>
        <dbReference type="ARBA" id="ARBA00022112"/>
    </source>
</evidence>
<dbReference type="InterPro" id="IPR002678">
    <property type="entry name" value="DUF34/NIF3"/>
</dbReference>
<dbReference type="EMBL" id="AYYY01000005">
    <property type="protein sequence ID" value="KRM62498.1"/>
    <property type="molecule type" value="Genomic_DNA"/>
</dbReference>